<keyword evidence="1" id="KW-0812">Transmembrane</keyword>
<feature type="domain" description="FecR protein" evidence="2">
    <location>
        <begin position="184"/>
        <end position="276"/>
    </location>
</feature>
<dbReference type="InterPro" id="IPR012373">
    <property type="entry name" value="Ferrdict_sens_TM"/>
</dbReference>
<evidence type="ECO:0000313" key="4">
    <source>
        <dbReference type="EMBL" id="TDQ77913.1"/>
    </source>
</evidence>
<dbReference type="GO" id="GO:0016989">
    <property type="term" value="F:sigma factor antagonist activity"/>
    <property type="evidence" value="ECO:0007669"/>
    <property type="project" value="TreeGrafter"/>
</dbReference>
<dbReference type="AlphaFoldDB" id="A0A4R6WDV5"/>
<evidence type="ECO:0000259" key="3">
    <source>
        <dbReference type="Pfam" id="PF16344"/>
    </source>
</evidence>
<keyword evidence="1" id="KW-1133">Transmembrane helix</keyword>
<name>A0A4R6WDV5_9SPHI</name>
<evidence type="ECO:0000259" key="2">
    <source>
        <dbReference type="Pfam" id="PF04773"/>
    </source>
</evidence>
<dbReference type="InterPro" id="IPR032508">
    <property type="entry name" value="FecR_C"/>
</dbReference>
<dbReference type="RefSeq" id="WP_133584183.1">
    <property type="nucleotide sequence ID" value="NZ_SNYV01000013.1"/>
</dbReference>
<sequence>MNNRKEITLILSKCFTESPLSAEESKLLTDWRAQSDANEQLFEELTNMEGKVKHLKMFSNVDTEDDWIKVKDKLKPKVHQFNLFRRLLPYAAALLIGLFLYLANHYLRPTETDTIAQNKENIKNDVQAAVQGATLILADGRSITLDQHKNISNNQGMTLNTTGNELQITIDPNEISAPTALNQMVVPKGAYYTVVLADQTKVWVNANSKLTFPNAFSGTDRKVKIEGEAYFDVSHDALHPFIVEANGTEVRVLGTRFNVNAYTDRVRTTLEQGKVELLSKGQKTLLNPGHQGEWNGEKFDINKANLAKELAWKNKEFRFENDDMIQIAYELSRWYDVQVKFAGDIDMKKQYSGSMSRDLSLAKVLNVLQFGSDFDFEIRDKELIIKNKRP</sequence>
<evidence type="ECO:0000256" key="1">
    <source>
        <dbReference type="SAM" id="Phobius"/>
    </source>
</evidence>
<dbReference type="Proteomes" id="UP000295292">
    <property type="component" value="Unassembled WGS sequence"/>
</dbReference>
<dbReference type="Pfam" id="PF04773">
    <property type="entry name" value="FecR"/>
    <property type="match status" value="1"/>
</dbReference>
<keyword evidence="1" id="KW-0472">Membrane</keyword>
<dbReference type="OrthoDB" id="1099963at2"/>
<feature type="transmembrane region" description="Helical" evidence="1">
    <location>
        <begin position="87"/>
        <end position="107"/>
    </location>
</feature>
<dbReference type="PANTHER" id="PTHR30273:SF2">
    <property type="entry name" value="PROTEIN FECR"/>
    <property type="match status" value="1"/>
</dbReference>
<dbReference type="Pfam" id="PF16344">
    <property type="entry name" value="FecR_C"/>
    <property type="match status" value="1"/>
</dbReference>
<proteinExistence type="predicted"/>
<dbReference type="InterPro" id="IPR006860">
    <property type="entry name" value="FecR"/>
</dbReference>
<reference evidence="4 5" key="1">
    <citation type="submission" date="2019-03" db="EMBL/GenBank/DDBJ databases">
        <title>Genomic Encyclopedia of Archaeal and Bacterial Type Strains, Phase II (KMG-II): from individual species to whole genera.</title>
        <authorList>
            <person name="Goeker M."/>
        </authorList>
    </citation>
    <scope>NUCLEOTIDE SEQUENCE [LARGE SCALE GENOMIC DNA]</scope>
    <source>
        <strain evidence="4 5">DSM 28353</strain>
    </source>
</reference>
<comment type="caution">
    <text evidence="4">The sequence shown here is derived from an EMBL/GenBank/DDBJ whole genome shotgun (WGS) entry which is preliminary data.</text>
</comment>
<accession>A0A4R6WDV5</accession>
<feature type="domain" description="Protein FecR C-terminal" evidence="3">
    <location>
        <begin position="316"/>
        <end position="385"/>
    </location>
</feature>
<protein>
    <submittedName>
        <fullName evidence="4">FecR family protein</fullName>
    </submittedName>
</protein>
<organism evidence="4 5">
    <name type="scientific">Sphingobacterium yanglingense</name>
    <dbReference type="NCBI Taxonomy" id="1437280"/>
    <lineage>
        <taxon>Bacteria</taxon>
        <taxon>Pseudomonadati</taxon>
        <taxon>Bacteroidota</taxon>
        <taxon>Sphingobacteriia</taxon>
        <taxon>Sphingobacteriales</taxon>
        <taxon>Sphingobacteriaceae</taxon>
        <taxon>Sphingobacterium</taxon>
    </lineage>
</organism>
<dbReference type="Gene3D" id="2.60.120.1440">
    <property type="match status" value="1"/>
</dbReference>
<dbReference type="Gene3D" id="3.55.50.30">
    <property type="match status" value="1"/>
</dbReference>
<gene>
    <name evidence="4" type="ORF">CLV99_1884</name>
</gene>
<evidence type="ECO:0000313" key="5">
    <source>
        <dbReference type="Proteomes" id="UP000295292"/>
    </source>
</evidence>
<keyword evidence="5" id="KW-1185">Reference proteome</keyword>
<dbReference type="EMBL" id="SNYV01000013">
    <property type="protein sequence ID" value="TDQ77913.1"/>
    <property type="molecule type" value="Genomic_DNA"/>
</dbReference>
<dbReference type="PANTHER" id="PTHR30273">
    <property type="entry name" value="PERIPLASMIC SIGNAL SENSOR AND SIGMA FACTOR ACTIVATOR FECR-RELATED"/>
    <property type="match status" value="1"/>
</dbReference>